<protein>
    <recommendedName>
        <fullName evidence="3">Flagellar protein FliT</fullName>
    </recommendedName>
</protein>
<keyword evidence="2" id="KW-1185">Reference proteome</keyword>
<dbReference type="AlphaFoldDB" id="A0A1Y0EGF2"/>
<gene>
    <name evidence="1" type="ORF">LOKVESSMR4R_03435</name>
</gene>
<organism evidence="1 2">
    <name type="scientific">Yoonia vestfoldensis</name>
    <dbReference type="NCBI Taxonomy" id="245188"/>
    <lineage>
        <taxon>Bacteria</taxon>
        <taxon>Pseudomonadati</taxon>
        <taxon>Pseudomonadota</taxon>
        <taxon>Alphaproteobacteria</taxon>
        <taxon>Rhodobacterales</taxon>
        <taxon>Paracoccaceae</taxon>
        <taxon>Yoonia</taxon>
    </lineage>
</organism>
<dbReference type="KEGG" id="lvs:LOKVESSMR4R_03435"/>
<reference evidence="1 2" key="1">
    <citation type="submission" date="2017-05" db="EMBL/GenBank/DDBJ databases">
        <title>Genome Sequence of Loktanella vestfoldensis Strain SMR4r Isolated from a Culture of the Diatom Skeletonema marinoi.</title>
        <authorList>
            <person name="Topel M."/>
            <person name="Pinder M.I.M."/>
            <person name="Johansson O.N."/>
            <person name="Kourtchenko O."/>
            <person name="Godhe A."/>
            <person name="Clarke A.K."/>
        </authorList>
    </citation>
    <scope>NUCLEOTIDE SEQUENCE [LARGE SCALE GENOMIC DNA]</scope>
    <source>
        <strain evidence="1 2">SMR4r</strain>
    </source>
</reference>
<dbReference type="RefSeq" id="WP_087211150.1">
    <property type="nucleotide sequence ID" value="NZ_CP021431.1"/>
</dbReference>
<name>A0A1Y0EGF2_9RHOB</name>
<evidence type="ECO:0000313" key="2">
    <source>
        <dbReference type="Proteomes" id="UP000195273"/>
    </source>
</evidence>
<sequence>MTPRLHDPLLVALEQAQEALEAALQDADFDAAERIDLDMQACLAGLSDVPAAQIRHDLARLTAIMGRHRQARDDLVAQLACLQRDQRRTRAVLAAYAKN</sequence>
<dbReference type="Proteomes" id="UP000195273">
    <property type="component" value="Chromosome"/>
</dbReference>
<dbReference type="OrthoDB" id="9886542at2"/>
<accession>A0A1Y0EGF2</accession>
<evidence type="ECO:0000313" key="1">
    <source>
        <dbReference type="EMBL" id="ARU02707.1"/>
    </source>
</evidence>
<dbReference type="EMBL" id="CP021431">
    <property type="protein sequence ID" value="ARU02707.1"/>
    <property type="molecule type" value="Genomic_DNA"/>
</dbReference>
<proteinExistence type="predicted"/>
<evidence type="ECO:0008006" key="3">
    <source>
        <dbReference type="Google" id="ProtNLM"/>
    </source>
</evidence>